<evidence type="ECO:0000313" key="4">
    <source>
        <dbReference type="Proteomes" id="UP000054314"/>
    </source>
</evidence>
<reference evidence="3 4" key="1">
    <citation type="submission" date="2013-08" db="EMBL/GenBank/DDBJ databases">
        <title>Genome sequencing of Cellulomonas bogoriensis 69B4.</title>
        <authorList>
            <person name="Chen F."/>
            <person name="Li Y."/>
            <person name="Wang G."/>
        </authorList>
    </citation>
    <scope>NUCLEOTIDE SEQUENCE [LARGE SCALE GENOMIC DNA]</scope>
    <source>
        <strain evidence="3 4">69B4</strain>
    </source>
</reference>
<feature type="domain" description="YCII-related" evidence="2">
    <location>
        <begin position="6"/>
        <end position="94"/>
    </location>
</feature>
<name>A0A0A0C1E4_9CELL</name>
<comment type="caution">
    <text evidence="3">The sequence shown here is derived from an EMBL/GenBank/DDBJ whole genome shotgun (WGS) entry which is preliminary data.</text>
</comment>
<sequence>MSTYCVEYVYDDRDDRRSEVRPEHREFLKGLLARDVLLASGPWVGPPSPEPAGGAAAGALLVLRGDSPEGVLAVLDQDPFRREGLVTERVVRRWDPVIGPWS</sequence>
<dbReference type="Proteomes" id="UP000054314">
    <property type="component" value="Unassembled WGS sequence"/>
</dbReference>
<dbReference type="SUPFAM" id="SSF54909">
    <property type="entry name" value="Dimeric alpha+beta barrel"/>
    <property type="match status" value="1"/>
</dbReference>
<accession>A0A0A0C1E4</accession>
<evidence type="ECO:0000256" key="1">
    <source>
        <dbReference type="ARBA" id="ARBA00007689"/>
    </source>
</evidence>
<organism evidence="3 4">
    <name type="scientific">Cellulomonas bogoriensis 69B4 = DSM 16987</name>
    <dbReference type="NCBI Taxonomy" id="1386082"/>
    <lineage>
        <taxon>Bacteria</taxon>
        <taxon>Bacillati</taxon>
        <taxon>Actinomycetota</taxon>
        <taxon>Actinomycetes</taxon>
        <taxon>Micrococcales</taxon>
        <taxon>Cellulomonadaceae</taxon>
        <taxon>Cellulomonas</taxon>
    </lineage>
</organism>
<dbReference type="Gene3D" id="3.30.70.1060">
    <property type="entry name" value="Dimeric alpha+beta barrel"/>
    <property type="match status" value="1"/>
</dbReference>
<dbReference type="PANTHER" id="PTHR33606">
    <property type="entry name" value="PROTEIN YCII"/>
    <property type="match status" value="1"/>
</dbReference>
<dbReference type="RefSeq" id="WP_035056309.1">
    <property type="nucleotide sequence ID" value="NZ_AXCZ01000002.1"/>
</dbReference>
<dbReference type="Pfam" id="PF03795">
    <property type="entry name" value="YCII"/>
    <property type="match status" value="1"/>
</dbReference>
<evidence type="ECO:0000313" key="3">
    <source>
        <dbReference type="EMBL" id="KGM14478.1"/>
    </source>
</evidence>
<comment type="similarity">
    <text evidence="1">Belongs to the YciI family.</text>
</comment>
<dbReference type="PANTHER" id="PTHR33606:SF3">
    <property type="entry name" value="PROTEIN YCII"/>
    <property type="match status" value="1"/>
</dbReference>
<gene>
    <name evidence="3" type="ORF">N869_08815</name>
</gene>
<dbReference type="InterPro" id="IPR051807">
    <property type="entry name" value="Sec-metab_biosynth-assoc"/>
</dbReference>
<protein>
    <recommendedName>
        <fullName evidence="2">YCII-related domain-containing protein</fullName>
    </recommendedName>
</protein>
<dbReference type="EMBL" id="AXCZ01000002">
    <property type="protein sequence ID" value="KGM14478.1"/>
    <property type="molecule type" value="Genomic_DNA"/>
</dbReference>
<dbReference type="OrthoDB" id="8968203at2"/>
<keyword evidence="4" id="KW-1185">Reference proteome</keyword>
<dbReference type="InterPro" id="IPR011008">
    <property type="entry name" value="Dimeric_a/b-barrel"/>
</dbReference>
<evidence type="ECO:0000259" key="2">
    <source>
        <dbReference type="Pfam" id="PF03795"/>
    </source>
</evidence>
<dbReference type="InterPro" id="IPR005545">
    <property type="entry name" value="YCII"/>
</dbReference>
<proteinExistence type="inferred from homology"/>
<dbReference type="AlphaFoldDB" id="A0A0A0C1E4"/>